<dbReference type="Gene3D" id="2.170.270.10">
    <property type="entry name" value="SET domain"/>
    <property type="match status" value="1"/>
</dbReference>
<dbReference type="InterPro" id="IPR046341">
    <property type="entry name" value="SET_dom_sf"/>
</dbReference>
<dbReference type="InterPro" id="IPR050869">
    <property type="entry name" value="H3K4_H4K5_MeTrfase"/>
</dbReference>
<evidence type="ECO:0000313" key="6">
    <source>
        <dbReference type="Proteomes" id="UP000326757"/>
    </source>
</evidence>
<dbReference type="InterPro" id="IPR002893">
    <property type="entry name" value="Znf_MYND"/>
</dbReference>
<dbReference type="Pfam" id="PF00856">
    <property type="entry name" value="SET"/>
    <property type="match status" value="1"/>
</dbReference>
<dbReference type="PANTHER" id="PTHR12197">
    <property type="entry name" value="HISTONE-LYSINE N-METHYLTRANSFERASE SMYD"/>
    <property type="match status" value="1"/>
</dbReference>
<dbReference type="SUPFAM" id="SSF82199">
    <property type="entry name" value="SET domain"/>
    <property type="match status" value="1"/>
</dbReference>
<keyword evidence="3" id="KW-0862">Zinc</keyword>
<dbReference type="PROSITE" id="PS50280">
    <property type="entry name" value="SET"/>
    <property type="match status" value="1"/>
</dbReference>
<evidence type="ECO:0000256" key="2">
    <source>
        <dbReference type="ARBA" id="ARBA00022771"/>
    </source>
</evidence>
<dbReference type="PROSITE" id="PS01360">
    <property type="entry name" value="ZF_MYND_1"/>
    <property type="match status" value="1"/>
</dbReference>
<sequence>MHPSISLKQIENRRKRLQVSTQTLKTFPYTPEHWRTRSEILLDLGFPELAAADAYKAIVLIDHVFDGGALRSKVWFAMGMLMWIRDVAEGISWGVDFSEMDLAIQMVGWLKYERKLAYAQLLLALDLLRSFHDIKVVSAEALEKYPDDSAFITYQQYGTEDYETNRKVIDDLSACRLPEHIAWRATEMGRILIRTYPWAINVNTRTKQSIDAANKTLAKCSKVLRIKPSTLIVPGSDDVSYGLFATQDIHADEVVLESRPALAVKASQLEQHENLLDSLIWKRETGSEVSGSCFNCYGDLGNSNQQYGFICCAHLYFCSKACRDIAQTYYHNSQCGRNISRVYAAAQGEKCYTGGPEFSAVIWLRILAICKQGGGHPLQSPLIANLASHEANAEDPWSLEARVIAPLKTLEMLGVDTFSNQDYDAWVLETLWQKVRINASGNEHEKDYGCWVDGSHAMFNHSCEDPPMIYGMHAGMGGANYKWCAERDIQKGEEVFLSYLIDLPESTDERRKMLRGWFSGLS</sequence>
<proteinExistence type="predicted"/>
<gene>
    <name evidence="5" type="ORF">EYC80_010559</name>
</gene>
<evidence type="ECO:0000259" key="4">
    <source>
        <dbReference type="PROSITE" id="PS50280"/>
    </source>
</evidence>
<dbReference type="PANTHER" id="PTHR12197:SF251">
    <property type="entry name" value="EG:BACR7C10.4 PROTEIN"/>
    <property type="match status" value="1"/>
</dbReference>
<dbReference type="AlphaFoldDB" id="A0A5N6JMM1"/>
<dbReference type="GO" id="GO:0005634">
    <property type="term" value="C:nucleus"/>
    <property type="evidence" value="ECO:0007669"/>
    <property type="project" value="TreeGrafter"/>
</dbReference>
<dbReference type="Gene3D" id="6.10.140.2220">
    <property type="match status" value="1"/>
</dbReference>
<dbReference type="EMBL" id="VIGI01000021">
    <property type="protein sequence ID" value="KAB8289645.1"/>
    <property type="molecule type" value="Genomic_DNA"/>
</dbReference>
<keyword evidence="1" id="KW-0479">Metal-binding</keyword>
<keyword evidence="2" id="KW-0863">Zinc-finger</keyword>
<accession>A0A5N6JMM1</accession>
<evidence type="ECO:0000313" key="5">
    <source>
        <dbReference type="EMBL" id="KAB8289645.1"/>
    </source>
</evidence>
<name>A0A5N6JMM1_MONLA</name>
<dbReference type="GO" id="GO:0008270">
    <property type="term" value="F:zinc ion binding"/>
    <property type="evidence" value="ECO:0007669"/>
    <property type="project" value="UniProtKB-KW"/>
</dbReference>
<keyword evidence="6" id="KW-1185">Reference proteome</keyword>
<dbReference type="OrthoDB" id="438641at2759"/>
<organism evidence="5 6">
    <name type="scientific">Monilinia laxa</name>
    <name type="common">Brown rot fungus</name>
    <name type="synonym">Sclerotinia laxa</name>
    <dbReference type="NCBI Taxonomy" id="61186"/>
    <lineage>
        <taxon>Eukaryota</taxon>
        <taxon>Fungi</taxon>
        <taxon>Dikarya</taxon>
        <taxon>Ascomycota</taxon>
        <taxon>Pezizomycotina</taxon>
        <taxon>Leotiomycetes</taxon>
        <taxon>Helotiales</taxon>
        <taxon>Sclerotiniaceae</taxon>
        <taxon>Monilinia</taxon>
    </lineage>
</organism>
<evidence type="ECO:0000256" key="3">
    <source>
        <dbReference type="ARBA" id="ARBA00022833"/>
    </source>
</evidence>
<reference evidence="5 6" key="1">
    <citation type="submission" date="2019-06" db="EMBL/GenBank/DDBJ databases">
        <title>Genome Sequence of the Brown Rot Fungal Pathogen Monilinia laxa.</title>
        <authorList>
            <person name="De Miccolis Angelini R.M."/>
            <person name="Landi L."/>
            <person name="Abate D."/>
            <person name="Pollastro S."/>
            <person name="Romanazzi G."/>
            <person name="Faretra F."/>
        </authorList>
    </citation>
    <scope>NUCLEOTIDE SEQUENCE [LARGE SCALE GENOMIC DNA]</scope>
    <source>
        <strain evidence="5 6">Mlax316</strain>
    </source>
</reference>
<evidence type="ECO:0000256" key="1">
    <source>
        <dbReference type="ARBA" id="ARBA00022723"/>
    </source>
</evidence>
<protein>
    <recommendedName>
        <fullName evidence="4">SET domain-containing protein</fullName>
    </recommendedName>
</protein>
<dbReference type="Proteomes" id="UP000326757">
    <property type="component" value="Unassembled WGS sequence"/>
</dbReference>
<dbReference type="InterPro" id="IPR001214">
    <property type="entry name" value="SET_dom"/>
</dbReference>
<comment type="caution">
    <text evidence="5">The sequence shown here is derived from an EMBL/GenBank/DDBJ whole genome shotgun (WGS) entry which is preliminary data.</text>
</comment>
<dbReference type="Gene3D" id="1.10.220.160">
    <property type="match status" value="1"/>
</dbReference>
<feature type="domain" description="SET" evidence="4">
    <location>
        <begin position="222"/>
        <end position="500"/>
    </location>
</feature>